<sequence length="317" mass="34001">MMAQPYNRPLSAVEMPRAGGISTMMRLPFAASPEGLGACFIGIPLDTGTSNRSGTRLGPRQIRAESVMIRPYNSATRAAPFDSIQVADLGDVAVNNYNLPATVDIIEAFYRPVVDEGVVPISLGGDHTISYPILKALSRKHGPLAMIHVDAHADVADRMFGEPIAHGTPFRRAVEGGCLQTDAVFQIGLRGSANTLEDYDWAHKQGFTAIRAEQCWGQSLVGLMEGIRQRIGDRKVYLSFDIDGIDPAFAPGTGTPEIGGLTVPQALEIIRGCRGLNLVGADIVEVSPPYDPFGTTAYTAANLAFEMLCVLPKVAYL</sequence>
<evidence type="ECO:0000256" key="1">
    <source>
        <dbReference type="ARBA" id="ARBA00009227"/>
    </source>
</evidence>
<name>A0ABV7K373_9HYPH</name>
<dbReference type="PROSITE" id="PS01053">
    <property type="entry name" value="ARGINASE_1"/>
    <property type="match status" value="1"/>
</dbReference>
<proteinExistence type="inferred from homology"/>
<evidence type="ECO:0000256" key="3">
    <source>
        <dbReference type="ARBA" id="ARBA00022801"/>
    </source>
</evidence>
<dbReference type="PANTHER" id="PTHR11358">
    <property type="entry name" value="ARGINASE/AGMATINASE"/>
    <property type="match status" value="1"/>
</dbReference>
<organism evidence="5 6">
    <name type="scientific">Aquamicrobium soli</name>
    <dbReference type="NCBI Taxonomy" id="1811518"/>
    <lineage>
        <taxon>Bacteria</taxon>
        <taxon>Pseudomonadati</taxon>
        <taxon>Pseudomonadota</taxon>
        <taxon>Alphaproteobacteria</taxon>
        <taxon>Hyphomicrobiales</taxon>
        <taxon>Phyllobacteriaceae</taxon>
        <taxon>Aquamicrobium</taxon>
    </lineage>
</organism>
<evidence type="ECO:0000313" key="6">
    <source>
        <dbReference type="Proteomes" id="UP001595583"/>
    </source>
</evidence>
<dbReference type="Gene3D" id="3.40.800.10">
    <property type="entry name" value="Ureohydrolase domain"/>
    <property type="match status" value="1"/>
</dbReference>
<dbReference type="EC" id="3.5.3.11" evidence="5"/>
<comment type="similarity">
    <text evidence="1">Belongs to the arginase family. Agmatinase subfamily.</text>
</comment>
<dbReference type="InterPro" id="IPR005925">
    <property type="entry name" value="Agmatinase-rel"/>
</dbReference>
<dbReference type="GO" id="GO:0008783">
    <property type="term" value="F:agmatinase activity"/>
    <property type="evidence" value="ECO:0007669"/>
    <property type="project" value="UniProtKB-EC"/>
</dbReference>
<dbReference type="Proteomes" id="UP001595583">
    <property type="component" value="Unassembled WGS sequence"/>
</dbReference>
<accession>A0ABV7K373</accession>
<dbReference type="PANTHER" id="PTHR11358:SF26">
    <property type="entry name" value="GUANIDINO ACID HYDROLASE, MITOCHONDRIAL"/>
    <property type="match status" value="1"/>
</dbReference>
<reference evidence="6" key="1">
    <citation type="journal article" date="2019" name="Int. J. Syst. Evol. Microbiol.">
        <title>The Global Catalogue of Microorganisms (GCM) 10K type strain sequencing project: providing services to taxonomists for standard genome sequencing and annotation.</title>
        <authorList>
            <consortium name="The Broad Institute Genomics Platform"/>
            <consortium name="The Broad Institute Genome Sequencing Center for Infectious Disease"/>
            <person name="Wu L."/>
            <person name="Ma J."/>
        </authorList>
    </citation>
    <scope>NUCLEOTIDE SEQUENCE [LARGE SCALE GENOMIC DNA]</scope>
    <source>
        <strain evidence="6">KCTC 52165</strain>
    </source>
</reference>
<dbReference type="EMBL" id="JBHRTK010000001">
    <property type="protein sequence ID" value="MFC3204738.1"/>
    <property type="molecule type" value="Genomic_DNA"/>
</dbReference>
<dbReference type="SUPFAM" id="SSF52768">
    <property type="entry name" value="Arginase/deacetylase"/>
    <property type="match status" value="1"/>
</dbReference>
<dbReference type="InterPro" id="IPR023696">
    <property type="entry name" value="Ureohydrolase_dom_sf"/>
</dbReference>
<keyword evidence="3 4" id="KW-0378">Hydrolase</keyword>
<evidence type="ECO:0000313" key="5">
    <source>
        <dbReference type="EMBL" id="MFC3204738.1"/>
    </source>
</evidence>
<dbReference type="InterPro" id="IPR006035">
    <property type="entry name" value="Ureohydrolase"/>
</dbReference>
<evidence type="ECO:0000256" key="4">
    <source>
        <dbReference type="RuleBase" id="RU003684"/>
    </source>
</evidence>
<dbReference type="Pfam" id="PF00491">
    <property type="entry name" value="Arginase"/>
    <property type="match status" value="1"/>
</dbReference>
<dbReference type="PIRSF" id="PIRSF036979">
    <property type="entry name" value="Arginase"/>
    <property type="match status" value="1"/>
</dbReference>
<evidence type="ECO:0000256" key="2">
    <source>
        <dbReference type="ARBA" id="ARBA00022723"/>
    </source>
</evidence>
<dbReference type="NCBIfam" id="TIGR01230">
    <property type="entry name" value="agmatinase"/>
    <property type="match status" value="1"/>
</dbReference>
<dbReference type="CDD" id="cd11592">
    <property type="entry name" value="Agmatinase_PAH"/>
    <property type="match status" value="1"/>
</dbReference>
<dbReference type="RefSeq" id="WP_378217490.1">
    <property type="nucleotide sequence ID" value="NZ_JBHRTK010000001.1"/>
</dbReference>
<comment type="caution">
    <text evidence="5">The sequence shown here is derived from an EMBL/GenBank/DDBJ whole genome shotgun (WGS) entry which is preliminary data.</text>
</comment>
<dbReference type="PRINTS" id="PR00116">
    <property type="entry name" value="ARGINASE"/>
</dbReference>
<keyword evidence="2" id="KW-0479">Metal-binding</keyword>
<dbReference type="InterPro" id="IPR020855">
    <property type="entry name" value="Ureohydrolase_Mn_BS"/>
</dbReference>
<keyword evidence="6" id="KW-1185">Reference proteome</keyword>
<gene>
    <name evidence="5" type="primary">speB</name>
    <name evidence="5" type="ORF">ACFOHJ_00755</name>
</gene>
<dbReference type="PROSITE" id="PS51409">
    <property type="entry name" value="ARGINASE_2"/>
    <property type="match status" value="1"/>
</dbReference>
<protein>
    <submittedName>
        <fullName evidence="5">Agmatinase</fullName>
        <ecNumber evidence="5">3.5.3.11</ecNumber>
    </submittedName>
</protein>